<protein>
    <submittedName>
        <fullName evidence="1">Uncharacterized protein</fullName>
    </submittedName>
</protein>
<organism evidence="1 2">
    <name type="scientific">Chlamydomonas reinhardtii</name>
    <name type="common">Chlamydomonas smithii</name>
    <dbReference type="NCBI Taxonomy" id="3055"/>
    <lineage>
        <taxon>Eukaryota</taxon>
        <taxon>Viridiplantae</taxon>
        <taxon>Chlorophyta</taxon>
        <taxon>core chlorophytes</taxon>
        <taxon>Chlorophyceae</taxon>
        <taxon>CS clade</taxon>
        <taxon>Chlamydomonadales</taxon>
        <taxon>Chlamydomonadaceae</taxon>
        <taxon>Chlamydomonas</taxon>
    </lineage>
</organism>
<dbReference type="Gramene" id="PNW75110">
    <property type="protein sequence ID" value="PNW75110"/>
    <property type="gene ID" value="CHLRE_12g501717v5"/>
</dbReference>
<dbReference type="AlphaFoldDB" id="A0A2K3D3K3"/>
<name>A0A2K3D3K3_CHLRE</name>
<proteinExistence type="predicted"/>
<keyword evidence="2" id="KW-1185">Reference proteome</keyword>
<reference evidence="1 2" key="1">
    <citation type="journal article" date="2007" name="Science">
        <title>The Chlamydomonas genome reveals the evolution of key animal and plant functions.</title>
        <authorList>
            <person name="Merchant S.S."/>
            <person name="Prochnik S.E."/>
            <person name="Vallon O."/>
            <person name="Harris E.H."/>
            <person name="Karpowicz S.J."/>
            <person name="Witman G.B."/>
            <person name="Terry A."/>
            <person name="Salamov A."/>
            <person name="Fritz-Laylin L.K."/>
            <person name="Marechal-Drouard L."/>
            <person name="Marshall W.F."/>
            <person name="Qu L.H."/>
            <person name="Nelson D.R."/>
            <person name="Sanderfoot A.A."/>
            <person name="Spalding M.H."/>
            <person name="Kapitonov V.V."/>
            <person name="Ren Q."/>
            <person name="Ferris P."/>
            <person name="Lindquist E."/>
            <person name="Shapiro H."/>
            <person name="Lucas S.M."/>
            <person name="Grimwood J."/>
            <person name="Schmutz J."/>
            <person name="Cardol P."/>
            <person name="Cerutti H."/>
            <person name="Chanfreau G."/>
            <person name="Chen C.L."/>
            <person name="Cognat V."/>
            <person name="Croft M.T."/>
            <person name="Dent R."/>
            <person name="Dutcher S."/>
            <person name="Fernandez E."/>
            <person name="Fukuzawa H."/>
            <person name="Gonzalez-Ballester D."/>
            <person name="Gonzalez-Halphen D."/>
            <person name="Hallmann A."/>
            <person name="Hanikenne M."/>
            <person name="Hippler M."/>
            <person name="Inwood W."/>
            <person name="Jabbari K."/>
            <person name="Kalanon M."/>
            <person name="Kuras R."/>
            <person name="Lefebvre P.A."/>
            <person name="Lemaire S.D."/>
            <person name="Lobanov A.V."/>
            <person name="Lohr M."/>
            <person name="Manuell A."/>
            <person name="Meier I."/>
            <person name="Mets L."/>
            <person name="Mittag M."/>
            <person name="Mittelmeier T."/>
            <person name="Moroney J.V."/>
            <person name="Moseley J."/>
            <person name="Napoli C."/>
            <person name="Nedelcu A.M."/>
            <person name="Niyogi K."/>
            <person name="Novoselov S.V."/>
            <person name="Paulsen I.T."/>
            <person name="Pazour G."/>
            <person name="Purton S."/>
            <person name="Ral J.P."/>
            <person name="Riano-Pachon D.M."/>
            <person name="Riekhof W."/>
            <person name="Rymarquis L."/>
            <person name="Schroda M."/>
            <person name="Stern D."/>
            <person name="Umen J."/>
            <person name="Willows R."/>
            <person name="Wilson N."/>
            <person name="Zimmer S.L."/>
            <person name="Allmer J."/>
            <person name="Balk J."/>
            <person name="Bisova K."/>
            <person name="Chen C.J."/>
            <person name="Elias M."/>
            <person name="Gendler K."/>
            <person name="Hauser C."/>
            <person name="Lamb M.R."/>
            <person name="Ledford H."/>
            <person name="Long J.C."/>
            <person name="Minagawa J."/>
            <person name="Page M.D."/>
            <person name="Pan J."/>
            <person name="Pootakham W."/>
            <person name="Roje S."/>
            <person name="Rose A."/>
            <person name="Stahlberg E."/>
            <person name="Terauchi A.M."/>
            <person name="Yang P."/>
            <person name="Ball S."/>
            <person name="Bowler C."/>
            <person name="Dieckmann C.L."/>
            <person name="Gladyshev V.N."/>
            <person name="Green P."/>
            <person name="Jorgensen R."/>
            <person name="Mayfield S."/>
            <person name="Mueller-Roeber B."/>
            <person name="Rajamani S."/>
            <person name="Sayre R.T."/>
            <person name="Brokstein P."/>
            <person name="Dubchak I."/>
            <person name="Goodstein D."/>
            <person name="Hornick L."/>
            <person name="Huang Y.W."/>
            <person name="Jhaveri J."/>
            <person name="Luo Y."/>
            <person name="Martinez D."/>
            <person name="Ngau W.C."/>
            <person name="Otillar B."/>
            <person name="Poliakov A."/>
            <person name="Porter A."/>
            <person name="Szajkowski L."/>
            <person name="Werner G."/>
            <person name="Zhou K."/>
            <person name="Grigoriev I.V."/>
            <person name="Rokhsar D.S."/>
            <person name="Grossman A.R."/>
        </authorList>
    </citation>
    <scope>NUCLEOTIDE SEQUENCE [LARGE SCALE GENOMIC DNA]</scope>
    <source>
        <strain evidence="2">CC-503</strain>
    </source>
</reference>
<dbReference type="EMBL" id="CM008973">
    <property type="protein sequence ID" value="PNW75110.1"/>
    <property type="molecule type" value="Genomic_DNA"/>
</dbReference>
<dbReference type="RefSeq" id="XP_042918358.1">
    <property type="nucleotide sequence ID" value="XM_043068097.1"/>
</dbReference>
<dbReference type="Proteomes" id="UP000006906">
    <property type="component" value="Chromosome 12"/>
</dbReference>
<dbReference type="KEGG" id="cre:CHLRE_12g501717v5"/>
<evidence type="ECO:0000313" key="2">
    <source>
        <dbReference type="Proteomes" id="UP000006906"/>
    </source>
</evidence>
<dbReference type="GeneID" id="5727941"/>
<dbReference type="PaxDb" id="3055-EDO96992"/>
<dbReference type="InParanoid" id="A0A2K3D3K3"/>
<sequence>MKVGSPPGGKAVLNSEWIGQVHRLISSGGPTWEEWRKETMEGTVQCVRLSGPGWLRYWAVELEAWLQQQLAAEKDSTVRRQLWQRPGNGKKRDQTTWRALEPAATGLLVLTPEFFKRYPDVEFCFRERGNTNTGYYRATADGRSLYKVRDLE</sequence>
<gene>
    <name evidence="1" type="ORF">CHLRE_12g501717v5</name>
</gene>
<accession>A0A2K3D3K3</accession>
<evidence type="ECO:0000313" key="1">
    <source>
        <dbReference type="EMBL" id="PNW75110.1"/>
    </source>
</evidence>